<dbReference type="InterPro" id="IPR001466">
    <property type="entry name" value="Beta-lactam-related"/>
</dbReference>
<sequence>MRTTVVAGALLLAAAVSGSPAAASASGTGGRFDRPQDGFAPQDTVLRAGGPTEAGLAPEPIAAAVQDTTAGTEPAAGREHPMYAGAVSLLAHDGVVVSHEATGHELRYADGSGTELPPHQREPAGPDTIFDVASVTKLFTSIAVLQLVEDGEIELDAPVAAYVPEFAAGGKRTITVEQLLTHTSGLPAEVKLWDLPPEQRIPEVLRLEPENPPGTTYTYSDPNMITLGVLVERVSGSALDEVVAERITQPLGLEDTGFTPPRHTWDRIAATEFQRDPPRGMVRGEVHDENAWSLGGVAGHAGVFSTARELAVLGQALLNGGTYDGRRILEPDTVATMLEDYNRDFPGHAHGLGFELDQRWYMGGLSAPRTAGHTGYTGTSLVLDPASRSVAVLLTNRVHPSRSWGSNNPARVALAQGLAESLAVPPRNGHHSWYAGPRGAAVLSTRELGRAEGRVEVSFDAFVDTQNDSDGTDPLSVEASTDGGGTWRPLSLSAAGDGAPDQPRESLAGAGHRAWWRVEGSFRVEDASPLRLRWRYAPDGAYVGRGVHVDTIHVSDGNGELLDAERHPGRLVGDGWVPTSR</sequence>
<feature type="chain" id="PRO_5038918064" evidence="3">
    <location>
        <begin position="26"/>
        <end position="581"/>
    </location>
</feature>
<dbReference type="InterPro" id="IPR012338">
    <property type="entry name" value="Beta-lactam/transpept-like"/>
</dbReference>
<evidence type="ECO:0000313" key="6">
    <source>
        <dbReference type="Proteomes" id="UP000317422"/>
    </source>
</evidence>
<dbReference type="Gene3D" id="3.40.710.10">
    <property type="entry name" value="DD-peptidase/beta-lactamase superfamily"/>
    <property type="match status" value="1"/>
</dbReference>
<accession>A0A543NNK8</accession>
<dbReference type="AlphaFoldDB" id="A0A543NNK8"/>
<protein>
    <submittedName>
        <fullName evidence="5">CubicO group peptidase (Beta-lactamase class C family)</fullName>
    </submittedName>
</protein>
<dbReference type="Gene3D" id="2.60.120.260">
    <property type="entry name" value="Galactose-binding domain-like"/>
    <property type="match status" value="1"/>
</dbReference>
<reference evidence="5 6" key="1">
    <citation type="submission" date="2019-06" db="EMBL/GenBank/DDBJ databases">
        <title>Sequencing the genomes of 1000 actinobacteria strains.</title>
        <authorList>
            <person name="Klenk H.-P."/>
        </authorList>
    </citation>
    <scope>NUCLEOTIDE SEQUENCE [LARGE SCALE GENOMIC DNA]</scope>
    <source>
        <strain evidence="5 6">DSM 45015</strain>
    </source>
</reference>
<feature type="domain" description="Beta-lactamase-related" evidence="4">
    <location>
        <begin position="84"/>
        <end position="414"/>
    </location>
</feature>
<comment type="caution">
    <text evidence="5">The sequence shown here is derived from an EMBL/GenBank/DDBJ whole genome shotgun (WGS) entry which is preliminary data.</text>
</comment>
<dbReference type="PANTHER" id="PTHR43283:SF11">
    <property type="entry name" value="BETA-LACTAMASE-RELATED DOMAIN-CONTAINING PROTEIN"/>
    <property type="match status" value="1"/>
</dbReference>
<dbReference type="InterPro" id="IPR050789">
    <property type="entry name" value="Diverse_Enzym_Activities"/>
</dbReference>
<proteinExistence type="predicted"/>
<dbReference type="EMBL" id="VFQC01000001">
    <property type="protein sequence ID" value="TQN33356.1"/>
    <property type="molecule type" value="Genomic_DNA"/>
</dbReference>
<feature type="region of interest" description="Disordered" evidence="2">
    <location>
        <begin position="20"/>
        <end position="55"/>
    </location>
</feature>
<dbReference type="OrthoDB" id="9809635at2"/>
<evidence type="ECO:0000256" key="3">
    <source>
        <dbReference type="SAM" id="SignalP"/>
    </source>
</evidence>
<evidence type="ECO:0000256" key="2">
    <source>
        <dbReference type="SAM" id="MobiDB-lite"/>
    </source>
</evidence>
<keyword evidence="1" id="KW-0378">Hydrolase</keyword>
<dbReference type="SUPFAM" id="SSF56601">
    <property type="entry name" value="beta-lactamase/transpeptidase-like"/>
    <property type="match status" value="1"/>
</dbReference>
<dbReference type="GO" id="GO:0016787">
    <property type="term" value="F:hydrolase activity"/>
    <property type="evidence" value="ECO:0007669"/>
    <property type="project" value="UniProtKB-KW"/>
</dbReference>
<dbReference type="PANTHER" id="PTHR43283">
    <property type="entry name" value="BETA-LACTAMASE-RELATED"/>
    <property type="match status" value="1"/>
</dbReference>
<dbReference type="RefSeq" id="WP_141924730.1">
    <property type="nucleotide sequence ID" value="NZ_VFQC01000001.1"/>
</dbReference>
<evidence type="ECO:0000256" key="1">
    <source>
        <dbReference type="ARBA" id="ARBA00022801"/>
    </source>
</evidence>
<keyword evidence="3" id="KW-0732">Signal</keyword>
<feature type="signal peptide" evidence="3">
    <location>
        <begin position="1"/>
        <end position="25"/>
    </location>
</feature>
<dbReference type="Proteomes" id="UP000317422">
    <property type="component" value="Unassembled WGS sequence"/>
</dbReference>
<gene>
    <name evidence="5" type="ORF">FHX37_3371</name>
</gene>
<feature type="region of interest" description="Disordered" evidence="2">
    <location>
        <begin position="464"/>
        <end position="487"/>
    </location>
</feature>
<keyword evidence="6" id="KW-1185">Reference proteome</keyword>
<name>A0A543NNK8_9ACTN</name>
<evidence type="ECO:0000259" key="4">
    <source>
        <dbReference type="Pfam" id="PF00144"/>
    </source>
</evidence>
<evidence type="ECO:0000313" key="5">
    <source>
        <dbReference type="EMBL" id="TQN33356.1"/>
    </source>
</evidence>
<dbReference type="Pfam" id="PF00144">
    <property type="entry name" value="Beta-lactamase"/>
    <property type="match status" value="1"/>
</dbReference>
<organism evidence="5 6">
    <name type="scientific">Haloactinospora alba</name>
    <dbReference type="NCBI Taxonomy" id="405555"/>
    <lineage>
        <taxon>Bacteria</taxon>
        <taxon>Bacillati</taxon>
        <taxon>Actinomycetota</taxon>
        <taxon>Actinomycetes</taxon>
        <taxon>Streptosporangiales</taxon>
        <taxon>Nocardiopsidaceae</taxon>
        <taxon>Haloactinospora</taxon>
    </lineage>
</organism>